<dbReference type="PANTHER" id="PTHR36512">
    <property type="entry name" value="D-AMINOPEPTIDASE"/>
    <property type="match status" value="1"/>
</dbReference>
<organism evidence="2 3">
    <name type="scientific">Variovorax paradoxus</name>
    <dbReference type="NCBI Taxonomy" id="34073"/>
    <lineage>
        <taxon>Bacteria</taxon>
        <taxon>Pseudomonadati</taxon>
        <taxon>Pseudomonadota</taxon>
        <taxon>Betaproteobacteria</taxon>
        <taxon>Burkholderiales</taxon>
        <taxon>Comamonadaceae</taxon>
        <taxon>Variovorax</taxon>
    </lineage>
</organism>
<evidence type="ECO:0000313" key="2">
    <source>
        <dbReference type="EMBL" id="QGW83486.1"/>
    </source>
</evidence>
<dbReference type="AlphaFoldDB" id="A0A6I6HKQ1"/>
<dbReference type="Pfam" id="PF03576">
    <property type="entry name" value="Peptidase_S58"/>
    <property type="match status" value="1"/>
</dbReference>
<dbReference type="EMBL" id="CP046622">
    <property type="protein sequence ID" value="QGW83486.1"/>
    <property type="molecule type" value="Genomic_DNA"/>
</dbReference>
<accession>A0A6I6HKQ1</accession>
<proteinExistence type="inferred from homology"/>
<dbReference type="SUPFAM" id="SSF56266">
    <property type="entry name" value="DmpA/ArgJ-like"/>
    <property type="match status" value="1"/>
</dbReference>
<reference evidence="2 3" key="1">
    <citation type="submission" date="2019-12" db="EMBL/GenBank/DDBJ databases">
        <title>Hybrid Genome Assemblies of two High G+C Isolates from Undergraduate Microbiology Courses.</title>
        <authorList>
            <person name="Ne Ville C.J."/>
            <person name="Enright D."/>
            <person name="Hernandez I."/>
            <person name="Dodsworth J."/>
            <person name="Orwin P.M."/>
        </authorList>
    </citation>
    <scope>NUCLEOTIDE SEQUENCE [LARGE SCALE GENOMIC DNA]</scope>
    <source>
        <strain evidence="2 3">CSUSB</strain>
    </source>
</reference>
<dbReference type="Proteomes" id="UP000425817">
    <property type="component" value="Chromosome"/>
</dbReference>
<gene>
    <name evidence="2" type="ORF">GOQ09_18705</name>
</gene>
<dbReference type="GO" id="GO:0004177">
    <property type="term" value="F:aminopeptidase activity"/>
    <property type="evidence" value="ECO:0007669"/>
    <property type="project" value="TreeGrafter"/>
</dbReference>
<dbReference type="OrthoDB" id="9808347at2"/>
<dbReference type="PANTHER" id="PTHR36512:SF3">
    <property type="entry name" value="BLR5678 PROTEIN"/>
    <property type="match status" value="1"/>
</dbReference>
<comment type="similarity">
    <text evidence="1">Belongs to the peptidase S58 family.</text>
</comment>
<dbReference type="InterPro" id="IPR005321">
    <property type="entry name" value="Peptidase_S58_DmpA"/>
</dbReference>
<dbReference type="CDD" id="cd02252">
    <property type="entry name" value="nylC_like"/>
    <property type="match status" value="1"/>
</dbReference>
<evidence type="ECO:0000256" key="1">
    <source>
        <dbReference type="ARBA" id="ARBA00007068"/>
    </source>
</evidence>
<dbReference type="InterPro" id="IPR016117">
    <property type="entry name" value="ArgJ-like_dom_sf"/>
</dbReference>
<protein>
    <submittedName>
        <fullName evidence="2">Peptidase S58 family protein</fullName>
    </submittedName>
</protein>
<name>A0A6I6HKQ1_VARPD</name>
<dbReference type="RefSeq" id="WP_157614883.1">
    <property type="nucleotide sequence ID" value="NZ_CP046622.1"/>
</dbReference>
<sequence length="349" mass="34860">MPASSSAPASLSSSSGAITDVAGIEVGHFSDTRRPTGCTVILAREGAVAGVDVRGAAPGTRETDLLAPGNLVQQVHGIMLAGGSAWGLAAAEGAMRWLEERNIGMDVRFGTLPIVPAAVLFDLPMGDARIRPDAAAGYAACDAATRDAPEEGNVGAGSGALVGKLFGVHRAMKGGIGTASVTVGGVTVGALIAVNALGDVIDPDTAQPVAGARTEDGLALLDTRRALLRGELPKPLLAGTNTTLGVIATDAVLTKVQANRLASVAHDGLARTINPVHTMSDGDTLFALATGRVPLEGPGAESRPGMTVLGTMAAEAVARATLRAVLAARAVTVGELHVPCAGDLAATKG</sequence>
<dbReference type="Gene3D" id="3.60.70.12">
    <property type="entry name" value="L-amino peptidase D-ALA esterase/amidase"/>
    <property type="match status" value="1"/>
</dbReference>
<evidence type="ECO:0000313" key="3">
    <source>
        <dbReference type="Proteomes" id="UP000425817"/>
    </source>
</evidence>